<organism evidence="2 3">
    <name type="scientific">Papaver somniferum</name>
    <name type="common">Opium poppy</name>
    <dbReference type="NCBI Taxonomy" id="3469"/>
    <lineage>
        <taxon>Eukaryota</taxon>
        <taxon>Viridiplantae</taxon>
        <taxon>Streptophyta</taxon>
        <taxon>Embryophyta</taxon>
        <taxon>Tracheophyta</taxon>
        <taxon>Spermatophyta</taxon>
        <taxon>Magnoliopsida</taxon>
        <taxon>Ranunculales</taxon>
        <taxon>Papaveraceae</taxon>
        <taxon>Papaveroideae</taxon>
        <taxon>Papaver</taxon>
    </lineage>
</organism>
<proteinExistence type="predicted"/>
<evidence type="ECO:0000259" key="1">
    <source>
        <dbReference type="Pfam" id="PF14639"/>
    </source>
</evidence>
<dbReference type="InterPro" id="IPR017072">
    <property type="entry name" value="TF_Spt6"/>
</dbReference>
<dbReference type="EMBL" id="CM010720">
    <property type="protein sequence ID" value="RZC67188.1"/>
    <property type="molecule type" value="Genomic_DNA"/>
</dbReference>
<dbReference type="Pfam" id="PF14639">
    <property type="entry name" value="YqgF"/>
    <property type="match status" value="1"/>
</dbReference>
<keyword evidence="3" id="KW-1185">Reference proteome</keyword>
<dbReference type="GO" id="GO:0034728">
    <property type="term" value="P:nucleosome organization"/>
    <property type="evidence" value="ECO:0007669"/>
    <property type="project" value="TreeGrafter"/>
</dbReference>
<protein>
    <recommendedName>
        <fullName evidence="1">Transcription elongation factor Spt6 YqgF domain-containing protein</fullName>
    </recommendedName>
</protein>
<name>A0A4Y7K5E7_PAPSO</name>
<dbReference type="PANTHER" id="PTHR10145">
    <property type="entry name" value="TRANSCRIPTION ELONGATION FACTOR SPT6"/>
    <property type="match status" value="1"/>
</dbReference>
<dbReference type="GO" id="GO:0031491">
    <property type="term" value="F:nucleosome binding"/>
    <property type="evidence" value="ECO:0007669"/>
    <property type="project" value="TreeGrafter"/>
</dbReference>
<reference evidence="2 3" key="1">
    <citation type="journal article" date="2018" name="Science">
        <title>The opium poppy genome and morphinan production.</title>
        <authorList>
            <person name="Guo L."/>
            <person name="Winzer T."/>
            <person name="Yang X."/>
            <person name="Li Y."/>
            <person name="Ning Z."/>
            <person name="He Z."/>
            <person name="Teodor R."/>
            <person name="Lu Y."/>
            <person name="Bowser T.A."/>
            <person name="Graham I.A."/>
            <person name="Ye K."/>
        </authorList>
    </citation>
    <scope>NUCLEOTIDE SEQUENCE [LARGE SCALE GENOMIC DNA]</scope>
    <source>
        <strain evidence="3">cv. HN1</strain>
        <tissue evidence="2">Leaves</tissue>
    </source>
</reference>
<dbReference type="InterPro" id="IPR028231">
    <property type="entry name" value="Spt6_YqgF"/>
</dbReference>
<dbReference type="Gene3D" id="3.30.420.140">
    <property type="entry name" value="YqgF/RNase H-like domain"/>
    <property type="match status" value="1"/>
</dbReference>
<dbReference type="GO" id="GO:0042393">
    <property type="term" value="F:histone binding"/>
    <property type="evidence" value="ECO:0007669"/>
    <property type="project" value="TreeGrafter"/>
</dbReference>
<accession>A0A4Y7K5E7</accession>
<dbReference type="PANTHER" id="PTHR10145:SF6">
    <property type="entry name" value="TRANSCRIPTION ELONGATION FACTOR SPT6"/>
    <property type="match status" value="1"/>
</dbReference>
<dbReference type="AlphaFoldDB" id="A0A4Y7K5E7"/>
<sequence>MEDLNVVYGDESLPRLYENSRISSDQLPGQPGIVRRVVALGRYLQNPLAMVATLCGPGKEILS</sequence>
<feature type="domain" description="Transcription elongation factor Spt6 YqgF" evidence="1">
    <location>
        <begin position="4"/>
        <end position="55"/>
    </location>
</feature>
<evidence type="ECO:0000313" key="3">
    <source>
        <dbReference type="Proteomes" id="UP000316621"/>
    </source>
</evidence>
<dbReference type="STRING" id="3469.A0A4Y7K5E7"/>
<dbReference type="GO" id="GO:0140673">
    <property type="term" value="P:transcription elongation-coupled chromatin remodeling"/>
    <property type="evidence" value="ECO:0007669"/>
    <property type="project" value="InterPro"/>
</dbReference>
<dbReference type="InterPro" id="IPR037027">
    <property type="entry name" value="YqgF/RNaseH-like_dom_sf"/>
</dbReference>
<evidence type="ECO:0000313" key="2">
    <source>
        <dbReference type="EMBL" id="RZC67188.1"/>
    </source>
</evidence>
<dbReference type="SUPFAM" id="SSF53098">
    <property type="entry name" value="Ribonuclease H-like"/>
    <property type="match status" value="1"/>
</dbReference>
<dbReference type="Gramene" id="RZC67188">
    <property type="protein sequence ID" value="RZC67188"/>
    <property type="gene ID" value="C5167_010879"/>
</dbReference>
<dbReference type="Proteomes" id="UP000316621">
    <property type="component" value="Chromosome 6"/>
</dbReference>
<dbReference type="InterPro" id="IPR012337">
    <property type="entry name" value="RNaseH-like_sf"/>
</dbReference>
<gene>
    <name evidence="2" type="ORF">C5167_010879</name>
</gene>
<dbReference type="GO" id="GO:0008023">
    <property type="term" value="C:transcription elongation factor complex"/>
    <property type="evidence" value="ECO:0007669"/>
    <property type="project" value="TreeGrafter"/>
</dbReference>